<proteinExistence type="predicted"/>
<reference evidence="2 3" key="1">
    <citation type="journal article" name="Sci. Rep.">
        <title>Genome-scale phylogenetic analyses confirm Olpidium as the closest living zoosporic fungus to the non-flagellated, terrestrial fungi.</title>
        <authorList>
            <person name="Chang Y."/>
            <person name="Rochon D."/>
            <person name="Sekimoto S."/>
            <person name="Wang Y."/>
            <person name="Chovatia M."/>
            <person name="Sandor L."/>
            <person name="Salamov A."/>
            <person name="Grigoriev I.V."/>
            <person name="Stajich J.E."/>
            <person name="Spatafora J.W."/>
        </authorList>
    </citation>
    <scope>NUCLEOTIDE SEQUENCE [LARGE SCALE GENOMIC DNA]</scope>
    <source>
        <strain evidence="2">S191</strain>
    </source>
</reference>
<dbReference type="Proteomes" id="UP000673691">
    <property type="component" value="Unassembled WGS sequence"/>
</dbReference>
<evidence type="ECO:0000256" key="1">
    <source>
        <dbReference type="SAM" id="MobiDB-lite"/>
    </source>
</evidence>
<keyword evidence="3" id="KW-1185">Reference proteome</keyword>
<name>A0A8H8DJZ7_9FUNG</name>
<gene>
    <name evidence="2" type="ORF">BJ554DRAFT_7282</name>
</gene>
<feature type="region of interest" description="Disordered" evidence="1">
    <location>
        <begin position="1"/>
        <end position="27"/>
    </location>
</feature>
<evidence type="ECO:0000313" key="2">
    <source>
        <dbReference type="EMBL" id="KAG5460642.1"/>
    </source>
</evidence>
<comment type="caution">
    <text evidence="2">The sequence shown here is derived from an EMBL/GenBank/DDBJ whole genome shotgun (WGS) entry which is preliminary data.</text>
</comment>
<organism evidence="2 3">
    <name type="scientific">Olpidium bornovanus</name>
    <dbReference type="NCBI Taxonomy" id="278681"/>
    <lineage>
        <taxon>Eukaryota</taxon>
        <taxon>Fungi</taxon>
        <taxon>Fungi incertae sedis</taxon>
        <taxon>Olpidiomycota</taxon>
        <taxon>Olpidiomycotina</taxon>
        <taxon>Olpidiomycetes</taxon>
        <taxon>Olpidiales</taxon>
        <taxon>Olpidiaceae</taxon>
        <taxon>Olpidium</taxon>
    </lineage>
</organism>
<dbReference type="EMBL" id="JAEFCI010004905">
    <property type="protein sequence ID" value="KAG5460642.1"/>
    <property type="molecule type" value="Genomic_DNA"/>
</dbReference>
<evidence type="ECO:0000313" key="3">
    <source>
        <dbReference type="Proteomes" id="UP000673691"/>
    </source>
</evidence>
<dbReference type="AlphaFoldDB" id="A0A8H8DJZ7"/>
<sequence>RESREQRAESRDSESREQRAESREQREWEGKSLGALGGWEEGVLPAGVRFLQFFALGTAGIPLDLSFPQPVEGNTAPRAARREIAPLDECNWPSWKANVRAVLLRKRALALSSTATNPALRMAAVGRQKRTWKFISIVSDLY</sequence>
<protein>
    <submittedName>
        <fullName evidence="2">Uncharacterized protein</fullName>
    </submittedName>
</protein>
<feature type="non-terminal residue" evidence="2">
    <location>
        <position position="1"/>
    </location>
</feature>
<accession>A0A8H8DJZ7</accession>